<protein>
    <submittedName>
        <fullName evidence="3">LysM peptidoglycan-binding domain-containing protein</fullName>
    </submittedName>
</protein>
<dbReference type="RefSeq" id="WP_207250397.1">
    <property type="nucleotide sequence ID" value="NZ_JAFMPM010000006.1"/>
</dbReference>
<dbReference type="Pfam" id="PF01476">
    <property type="entry name" value="LysM"/>
    <property type="match status" value="2"/>
</dbReference>
<dbReference type="SMART" id="SM00257">
    <property type="entry name" value="LysM"/>
    <property type="match status" value="2"/>
</dbReference>
<dbReference type="PROSITE" id="PS51782">
    <property type="entry name" value="LYSM"/>
    <property type="match status" value="2"/>
</dbReference>
<reference evidence="2 4" key="1">
    <citation type="submission" date="2021-03" db="EMBL/GenBank/DDBJ databases">
        <title>Draft genome and methylome analysis of Thiotrix fructosivoruns ATCC 49748.</title>
        <authorList>
            <person name="Fomenkov A."/>
            <person name="Grabovich M.Y."/>
            <person name="Roberts R.J."/>
        </authorList>
    </citation>
    <scope>NUCLEOTIDE SEQUENCE [LARGE SCALE GENOMIC DNA]</scope>
    <source>
        <strain evidence="2 4">ATCC 49748</strain>
    </source>
</reference>
<dbReference type="PANTHER" id="PTHR33734">
    <property type="entry name" value="LYSM DOMAIN-CONTAINING GPI-ANCHORED PROTEIN 2"/>
    <property type="match status" value="1"/>
</dbReference>
<evidence type="ECO:0000313" key="4">
    <source>
        <dbReference type="Proteomes" id="UP000664466"/>
    </source>
</evidence>
<dbReference type="InterPro" id="IPR036779">
    <property type="entry name" value="LysM_dom_sf"/>
</dbReference>
<dbReference type="EMBL" id="CP072748">
    <property type="protein sequence ID" value="QTX11823.1"/>
    <property type="molecule type" value="Genomic_DNA"/>
</dbReference>
<evidence type="ECO:0000313" key="2">
    <source>
        <dbReference type="EMBL" id="MBO0612711.1"/>
    </source>
</evidence>
<organism evidence="3">
    <name type="scientific">Thiothrix fructosivorans</name>
    <dbReference type="NCBI Taxonomy" id="111770"/>
    <lineage>
        <taxon>Bacteria</taxon>
        <taxon>Pseudomonadati</taxon>
        <taxon>Pseudomonadota</taxon>
        <taxon>Gammaproteobacteria</taxon>
        <taxon>Thiotrichales</taxon>
        <taxon>Thiotrichaceae</taxon>
        <taxon>Thiothrix</taxon>
    </lineage>
</organism>
<keyword evidence="4" id="KW-1185">Reference proteome</keyword>
<evidence type="ECO:0000259" key="1">
    <source>
        <dbReference type="PROSITE" id="PS51782"/>
    </source>
</evidence>
<feature type="domain" description="LysM" evidence="1">
    <location>
        <begin position="125"/>
        <end position="169"/>
    </location>
</feature>
<accession>A0A8B0SI29</accession>
<name>A0A8B0SI29_9GAMM</name>
<proteinExistence type="predicted"/>
<reference evidence="3" key="2">
    <citation type="submission" date="2021-04" db="EMBL/GenBank/DDBJ databases">
        <title>Complete Genome and methylome analysis of Thiothrix fructosivorans ATCC 49748.</title>
        <authorList>
            <person name="Fomenkov A."/>
            <person name="Sun L."/>
            <person name="Vincze T."/>
            <person name="Grabovich M.Y."/>
            <person name="Roberts R.J."/>
        </authorList>
    </citation>
    <scope>NUCLEOTIDE SEQUENCE</scope>
    <source>
        <strain evidence="3">ATCC 49748</strain>
    </source>
</reference>
<gene>
    <name evidence="3" type="ORF">J1836_005650</name>
    <name evidence="2" type="ORF">J1836_07175</name>
</gene>
<dbReference type="Gene3D" id="3.10.350.10">
    <property type="entry name" value="LysM domain"/>
    <property type="match status" value="2"/>
</dbReference>
<dbReference type="SUPFAM" id="SSF54106">
    <property type="entry name" value="LysM domain"/>
    <property type="match status" value="2"/>
</dbReference>
<dbReference type="Proteomes" id="UP000664466">
    <property type="component" value="Unassembled WGS sequence"/>
</dbReference>
<dbReference type="PANTHER" id="PTHR33734:SF22">
    <property type="entry name" value="MEMBRANE-BOUND LYTIC MUREIN TRANSGLYCOSYLASE D"/>
    <property type="match status" value="1"/>
</dbReference>
<evidence type="ECO:0000313" key="3">
    <source>
        <dbReference type="EMBL" id="QTX11823.1"/>
    </source>
</evidence>
<dbReference type="CDD" id="cd00118">
    <property type="entry name" value="LysM"/>
    <property type="match status" value="2"/>
</dbReference>
<sequence>MKSSSSSTDAMYFEQFRSNPLTASPPTVPSVNMPSTTDNFYIVQKGDTLYAIMRKSGVPIENLIVLNQLSSLNNLKEGQPLKLPDLANIASPLKQSEVSSAQPLMLPREVTSPANMGSSSGAVVDRYVVRVGDTLYAISRQTGVSIERLVSLNQLATSNSISAGQQLRLR</sequence>
<dbReference type="InterPro" id="IPR018392">
    <property type="entry name" value="LysM"/>
</dbReference>
<dbReference type="EMBL" id="JAFMPM010000006">
    <property type="protein sequence ID" value="MBO0612711.1"/>
    <property type="molecule type" value="Genomic_DNA"/>
</dbReference>
<dbReference type="AlphaFoldDB" id="A0A8B0SI29"/>
<feature type="domain" description="LysM" evidence="1">
    <location>
        <begin position="39"/>
        <end position="83"/>
    </location>
</feature>